<evidence type="ECO:0000313" key="5">
    <source>
        <dbReference type="Proteomes" id="UP000631114"/>
    </source>
</evidence>
<feature type="region of interest" description="Disordered" evidence="2">
    <location>
        <begin position="335"/>
        <end position="462"/>
    </location>
</feature>
<dbReference type="Pfam" id="PF01436">
    <property type="entry name" value="NHL"/>
    <property type="match status" value="1"/>
</dbReference>
<dbReference type="PANTHER" id="PTHR13833">
    <property type="match status" value="1"/>
</dbReference>
<name>A0A835LFQ4_9MAGN</name>
<sequence length="486" mass="53129">MRNSILLLTLFISPLLEFPVQAAAPAAPLVKHLSSILKWTRSSPKPSQPDGNVLQFESGYLVETIVEGNALGVLPHSIRVSQDGELFAVDEVNSNIVRITPPLSQYSRARLVAGSFQGYTGHVDGKPSDARFNHPKGVTMDDKGNVYVADTTNLAIRKIGEAGVTTIAGGKSNVAGYRDGPSEDAKFSSDFDVVYVGRTCSLLVIDRGNAALRQISLNQEDCDNQHSSITTTDIVMVIGAVLIGYASCIIQQGIGPTLFARTQQALQTEPQARSTREKPTPLKENLKEDQEVGWPSAGRLIMDFGKLAVEALGTVGLYLIPLSFQPGKKGLTPIRDPLVMPEDKAEPPLVQKQRAPTPISEARRTNAPNSADNYTQHKLQKSKSASMKDPSLSSKHRSSKRQDYTEFYASGETPPPYAQYGSKSQKERTRHRHRDRSGEIRSGDGAYGGAGTEPKPVEVKPVDYSDTKFDHYNIRNKYGSDDLFNF</sequence>
<organism evidence="4 5">
    <name type="scientific">Coptis chinensis</name>
    <dbReference type="NCBI Taxonomy" id="261450"/>
    <lineage>
        <taxon>Eukaryota</taxon>
        <taxon>Viridiplantae</taxon>
        <taxon>Streptophyta</taxon>
        <taxon>Embryophyta</taxon>
        <taxon>Tracheophyta</taxon>
        <taxon>Spermatophyta</taxon>
        <taxon>Magnoliopsida</taxon>
        <taxon>Ranunculales</taxon>
        <taxon>Ranunculaceae</taxon>
        <taxon>Coptidoideae</taxon>
        <taxon>Coptis</taxon>
    </lineage>
</organism>
<keyword evidence="1" id="KW-0677">Repeat</keyword>
<keyword evidence="5" id="KW-1185">Reference proteome</keyword>
<dbReference type="SUPFAM" id="SSF63829">
    <property type="entry name" value="Calcium-dependent phosphotriesterase"/>
    <property type="match status" value="1"/>
</dbReference>
<feature type="region of interest" description="Disordered" evidence="2">
    <location>
        <begin position="265"/>
        <end position="289"/>
    </location>
</feature>
<dbReference type="PANTHER" id="PTHR13833:SF73">
    <property type="entry name" value="NHL DOMAIN-CONTAINING PROTEIN"/>
    <property type="match status" value="1"/>
</dbReference>
<feature type="compositionally biased region" description="Basic and acidic residues" evidence="2">
    <location>
        <begin position="274"/>
        <end position="289"/>
    </location>
</feature>
<dbReference type="OrthoDB" id="342730at2759"/>
<dbReference type="EMBL" id="JADFTS010000009">
    <property type="protein sequence ID" value="KAF9590797.1"/>
    <property type="molecule type" value="Genomic_DNA"/>
</dbReference>
<evidence type="ECO:0000256" key="1">
    <source>
        <dbReference type="ARBA" id="ARBA00022737"/>
    </source>
</evidence>
<feature type="chain" id="PRO_5032959010" description="NHL repeat-containing protein" evidence="3">
    <location>
        <begin position="23"/>
        <end position="486"/>
    </location>
</feature>
<dbReference type="Proteomes" id="UP000631114">
    <property type="component" value="Unassembled WGS sequence"/>
</dbReference>
<comment type="caution">
    <text evidence="4">The sequence shown here is derived from an EMBL/GenBank/DDBJ whole genome shotgun (WGS) entry which is preliminary data.</text>
</comment>
<proteinExistence type="predicted"/>
<dbReference type="InterPro" id="IPR001258">
    <property type="entry name" value="NHL_repeat"/>
</dbReference>
<accession>A0A835LFQ4</accession>
<evidence type="ECO:0000313" key="4">
    <source>
        <dbReference type="EMBL" id="KAF9590797.1"/>
    </source>
</evidence>
<evidence type="ECO:0008006" key="6">
    <source>
        <dbReference type="Google" id="ProtNLM"/>
    </source>
</evidence>
<dbReference type="Gene3D" id="2.120.10.30">
    <property type="entry name" value="TolB, C-terminal domain"/>
    <property type="match status" value="1"/>
</dbReference>
<dbReference type="InterPro" id="IPR011042">
    <property type="entry name" value="6-blade_b-propeller_TolB-like"/>
</dbReference>
<feature type="compositionally biased region" description="Polar residues" evidence="2">
    <location>
        <begin position="366"/>
        <end position="385"/>
    </location>
</feature>
<evidence type="ECO:0000256" key="3">
    <source>
        <dbReference type="SAM" id="SignalP"/>
    </source>
</evidence>
<reference evidence="4 5" key="1">
    <citation type="submission" date="2020-10" db="EMBL/GenBank/DDBJ databases">
        <title>The Coptis chinensis genome and diversification of protoberbering-type alkaloids.</title>
        <authorList>
            <person name="Wang B."/>
            <person name="Shu S."/>
            <person name="Song C."/>
            <person name="Liu Y."/>
        </authorList>
    </citation>
    <scope>NUCLEOTIDE SEQUENCE [LARGE SCALE GENOMIC DNA]</scope>
    <source>
        <strain evidence="4">HL-2020</strain>
        <tissue evidence="4">Leaf</tissue>
    </source>
</reference>
<gene>
    <name evidence="4" type="ORF">IFM89_038389</name>
</gene>
<protein>
    <recommendedName>
        <fullName evidence="6">NHL repeat-containing protein</fullName>
    </recommendedName>
</protein>
<feature type="signal peptide" evidence="3">
    <location>
        <begin position="1"/>
        <end position="22"/>
    </location>
</feature>
<dbReference type="AlphaFoldDB" id="A0A835LFQ4"/>
<keyword evidence="3" id="KW-0732">Signal</keyword>
<evidence type="ECO:0000256" key="2">
    <source>
        <dbReference type="SAM" id="MobiDB-lite"/>
    </source>
</evidence>